<accession>A0A5R9FVV7</accession>
<dbReference type="EMBL" id="VBZC01000017">
    <property type="protein sequence ID" value="TLS45013.1"/>
    <property type="molecule type" value="Genomic_DNA"/>
</dbReference>
<evidence type="ECO:0000313" key="2">
    <source>
        <dbReference type="Proteomes" id="UP000305906"/>
    </source>
</evidence>
<organism evidence="1 2">
    <name type="scientific">Streptomyces montanus</name>
    <dbReference type="NCBI Taxonomy" id="2580423"/>
    <lineage>
        <taxon>Bacteria</taxon>
        <taxon>Bacillati</taxon>
        <taxon>Actinomycetota</taxon>
        <taxon>Actinomycetes</taxon>
        <taxon>Kitasatosporales</taxon>
        <taxon>Streptomycetaceae</taxon>
        <taxon>Streptomyces</taxon>
    </lineage>
</organism>
<gene>
    <name evidence="1" type="ORF">FE633_17725</name>
</gene>
<sequence>MNQGATEADVTLSAECTVAEFGPESADLHAYCRQTKDAPLIHGGRILLVRRCRCACHQGK</sequence>
<proteinExistence type="predicted"/>
<protein>
    <submittedName>
        <fullName evidence="1">Uncharacterized protein</fullName>
    </submittedName>
</protein>
<keyword evidence="2" id="KW-1185">Reference proteome</keyword>
<reference evidence="1 2" key="1">
    <citation type="submission" date="2019-05" db="EMBL/GenBank/DDBJ databases">
        <title>Streptomyces sp. NEAU-C151, a novel actinomycete isolated from soil.</title>
        <authorList>
            <person name="Han L."/>
            <person name="Jiang H."/>
        </authorList>
    </citation>
    <scope>NUCLEOTIDE SEQUENCE [LARGE SCALE GENOMIC DNA]</scope>
    <source>
        <strain evidence="1 2">NEAU-C151</strain>
    </source>
</reference>
<dbReference type="Proteomes" id="UP000305906">
    <property type="component" value="Unassembled WGS sequence"/>
</dbReference>
<name>A0A5R9FVV7_9ACTN</name>
<evidence type="ECO:0000313" key="1">
    <source>
        <dbReference type="EMBL" id="TLS45013.1"/>
    </source>
</evidence>
<comment type="caution">
    <text evidence="1">The sequence shown here is derived from an EMBL/GenBank/DDBJ whole genome shotgun (WGS) entry which is preliminary data.</text>
</comment>
<dbReference type="AlphaFoldDB" id="A0A5R9FVV7"/>